<dbReference type="OrthoDB" id="9770517at2"/>
<comment type="similarity">
    <text evidence="1 2">Belongs to the outer membrane factor (OMF) (TC 1.B.17) family.</text>
</comment>
<sequence length="498" mass="52992">MSRQKDKPLAFNHFPLIHTCGLLICASVTLTACSVGPTYVRPTTPQPSAWLTEQGSGVTQDTHRQWWQRFGSPELNSLIEKATHNNDDLAAAVARVEQADATARIAGASLRPQVDLGATATHARSEASSGGMQTHSQYSPLLSASYEIDFWGKNRAAREAAIAAAKTSRYDRATVELAVMTSVVSDYFQALALRDRISIAENNLKNAQTTLKGLQTQQSVGIITALDTAQQETAVATLYASIPPLKQQLRQLCDALAILTGQLPEAVDIPSGSLAGLTTPVIEAGLPSELLARRPDVAEAEAQLIAANANIKVARAAYFPSISLTANGGFVSNTLSTALSPANRVFSLAAGLTQPIFAGGAISGQYDYSKARYAELLADYHKTVISAYANVEDALVAVQQTAEQQSRQQAAFDKAQHAYSLANAQLHAGTVNILTVLSTQQAVFSSDDQLTQVKLAHLQALLSLYNALGGGWQQEESQHSPTSTSSAIAQARLGNTHD</sequence>
<dbReference type="GO" id="GO:0015562">
    <property type="term" value="F:efflux transmembrane transporter activity"/>
    <property type="evidence" value="ECO:0007669"/>
    <property type="project" value="InterPro"/>
</dbReference>
<keyword evidence="2" id="KW-0812">Transmembrane</keyword>
<dbReference type="PANTHER" id="PTHR30203:SF33">
    <property type="entry name" value="BLR4455 PROTEIN"/>
    <property type="match status" value="1"/>
</dbReference>
<evidence type="ECO:0000313" key="6">
    <source>
        <dbReference type="Proteomes" id="UP000253940"/>
    </source>
</evidence>
<feature type="region of interest" description="Disordered" evidence="4">
    <location>
        <begin position="473"/>
        <end position="498"/>
    </location>
</feature>
<organism evidence="5 6">
    <name type="scientific">Aquirhabdus parva</name>
    <dbReference type="NCBI Taxonomy" id="2283318"/>
    <lineage>
        <taxon>Bacteria</taxon>
        <taxon>Pseudomonadati</taxon>
        <taxon>Pseudomonadota</taxon>
        <taxon>Gammaproteobacteria</taxon>
        <taxon>Moraxellales</taxon>
        <taxon>Moraxellaceae</taxon>
        <taxon>Aquirhabdus</taxon>
    </lineage>
</organism>
<dbReference type="AlphaFoldDB" id="A0A345P2Z7"/>
<evidence type="ECO:0000256" key="2">
    <source>
        <dbReference type="RuleBase" id="RU362097"/>
    </source>
</evidence>
<dbReference type="EMBL" id="CP031222">
    <property type="protein sequence ID" value="AXI01656.1"/>
    <property type="molecule type" value="Genomic_DNA"/>
</dbReference>
<dbReference type="Gene3D" id="2.20.200.10">
    <property type="entry name" value="Outer membrane efflux proteins (OEP)"/>
    <property type="match status" value="1"/>
</dbReference>
<feature type="coiled-coil region" evidence="3">
    <location>
        <begin position="190"/>
        <end position="217"/>
    </location>
</feature>
<proteinExistence type="inferred from homology"/>
<protein>
    <submittedName>
        <fullName evidence="5">RND transporter</fullName>
    </submittedName>
</protein>
<gene>
    <name evidence="5" type="ORF">HYN46_01350</name>
</gene>
<dbReference type="PANTHER" id="PTHR30203">
    <property type="entry name" value="OUTER MEMBRANE CATION EFFLUX PROTEIN"/>
    <property type="match status" value="1"/>
</dbReference>
<dbReference type="InterPro" id="IPR003423">
    <property type="entry name" value="OMP_efflux"/>
</dbReference>
<dbReference type="KEGG" id="mbah:HYN46_01350"/>
<dbReference type="GO" id="GO:0009279">
    <property type="term" value="C:cell outer membrane"/>
    <property type="evidence" value="ECO:0007669"/>
    <property type="project" value="UniProtKB-SubCell"/>
</dbReference>
<dbReference type="NCBIfam" id="TIGR01845">
    <property type="entry name" value="outer_NodT"/>
    <property type="match status" value="1"/>
</dbReference>
<keyword evidence="2" id="KW-0564">Palmitate</keyword>
<dbReference type="PROSITE" id="PS51257">
    <property type="entry name" value="PROKAR_LIPOPROTEIN"/>
    <property type="match status" value="1"/>
</dbReference>
<reference evidence="5 6" key="1">
    <citation type="submission" date="2018-07" db="EMBL/GenBank/DDBJ databases">
        <title>Genome sequencing of Moraxellaceae gen. HYN0046.</title>
        <authorList>
            <person name="Kim M."/>
            <person name="Yi H."/>
        </authorList>
    </citation>
    <scope>NUCLEOTIDE SEQUENCE [LARGE SCALE GENOMIC DNA]</scope>
    <source>
        <strain evidence="5 6">HYN0046</strain>
    </source>
</reference>
<keyword evidence="2" id="KW-1134">Transmembrane beta strand</keyword>
<evidence type="ECO:0000256" key="3">
    <source>
        <dbReference type="SAM" id="Coils"/>
    </source>
</evidence>
<dbReference type="RefSeq" id="WP_114897766.1">
    <property type="nucleotide sequence ID" value="NZ_CP031222.1"/>
</dbReference>
<keyword evidence="2" id="KW-0472">Membrane</keyword>
<evidence type="ECO:0000256" key="4">
    <source>
        <dbReference type="SAM" id="MobiDB-lite"/>
    </source>
</evidence>
<dbReference type="InterPro" id="IPR010131">
    <property type="entry name" value="MdtP/NodT-like"/>
</dbReference>
<dbReference type="SUPFAM" id="SSF56954">
    <property type="entry name" value="Outer membrane efflux proteins (OEP)"/>
    <property type="match status" value="1"/>
</dbReference>
<evidence type="ECO:0000256" key="1">
    <source>
        <dbReference type="ARBA" id="ARBA00007613"/>
    </source>
</evidence>
<keyword evidence="6" id="KW-1185">Reference proteome</keyword>
<keyword evidence="2" id="KW-0449">Lipoprotein</keyword>
<comment type="subcellular location">
    <subcellularLocation>
        <location evidence="2">Cell outer membrane</location>
        <topology evidence="2">Lipid-anchor</topology>
    </subcellularLocation>
</comment>
<feature type="compositionally biased region" description="Polar residues" evidence="4">
    <location>
        <begin position="479"/>
        <end position="488"/>
    </location>
</feature>
<dbReference type="Gene3D" id="1.20.1600.10">
    <property type="entry name" value="Outer membrane efflux proteins (OEP)"/>
    <property type="match status" value="1"/>
</dbReference>
<accession>A0A345P2Z7</accession>
<dbReference type="Proteomes" id="UP000253940">
    <property type="component" value="Chromosome"/>
</dbReference>
<keyword evidence="3" id="KW-0175">Coiled coil</keyword>
<evidence type="ECO:0000313" key="5">
    <source>
        <dbReference type="EMBL" id="AXI01656.1"/>
    </source>
</evidence>
<dbReference type="Pfam" id="PF02321">
    <property type="entry name" value="OEP"/>
    <property type="match status" value="2"/>
</dbReference>
<name>A0A345P2Z7_9GAMM</name>